<gene>
    <name evidence="3" type="ORF">E2C06_09415</name>
</gene>
<accession>A0A4V3AAE8</accession>
<feature type="region of interest" description="Disordered" evidence="1">
    <location>
        <begin position="1"/>
        <end position="31"/>
    </location>
</feature>
<comment type="caution">
    <text evidence="3">The sequence shown here is derived from an EMBL/GenBank/DDBJ whole genome shotgun (WGS) entry which is preliminary data.</text>
</comment>
<name>A0A4V3AAE8_9PROT</name>
<evidence type="ECO:0000313" key="3">
    <source>
        <dbReference type="EMBL" id="TDH62895.1"/>
    </source>
</evidence>
<dbReference type="SUPFAM" id="SSF54593">
    <property type="entry name" value="Glyoxalase/Bleomycin resistance protein/Dihydroxybiphenyl dioxygenase"/>
    <property type="match status" value="1"/>
</dbReference>
<sequence>MTGAGGAALFGRTHSRRADRDDAVRGGPHPAAAAREMTMAEIDHIVLGARTLEEGAAFVEQHLGVKPRPGGRHEGFGTHNMLLGLGKGTYLEIIAPDPEQPEPAHARLFDLDDPATKVMLEAEPRLLAWVARTPVMDAVVSRLGHRAGEVREMSRGDLHWRMAFPPQRQDMDNLIPALIEWKGEGASFRLPDSHVRLLHLEAEHPEADAVRAALADRGLDEALKVRRSPHARLVARLRRADGQEVTLSSG</sequence>
<dbReference type="PANTHER" id="PTHR40265:SF1">
    <property type="entry name" value="GLYOXALASE-LIKE DOMAIN-CONTAINING PROTEIN"/>
    <property type="match status" value="1"/>
</dbReference>
<keyword evidence="4" id="KW-1185">Reference proteome</keyword>
<protein>
    <submittedName>
        <fullName evidence="3">VOC family protein</fullName>
    </submittedName>
</protein>
<organism evidence="3 4">
    <name type="scientific">Dankookia rubra</name>
    <dbReference type="NCBI Taxonomy" id="1442381"/>
    <lineage>
        <taxon>Bacteria</taxon>
        <taxon>Pseudomonadati</taxon>
        <taxon>Pseudomonadota</taxon>
        <taxon>Alphaproteobacteria</taxon>
        <taxon>Acetobacterales</taxon>
        <taxon>Roseomonadaceae</taxon>
        <taxon>Dankookia</taxon>
    </lineage>
</organism>
<evidence type="ECO:0000259" key="2">
    <source>
        <dbReference type="Pfam" id="PF13468"/>
    </source>
</evidence>
<dbReference type="Proteomes" id="UP000295096">
    <property type="component" value="Unassembled WGS sequence"/>
</dbReference>
<reference evidence="3 4" key="1">
    <citation type="journal article" date="2016" name="J. Microbiol.">
        <title>Dankookia rubra gen. nov., sp. nov., an alphaproteobacterium isolated from sediment of a shallow stream.</title>
        <authorList>
            <person name="Kim W.H."/>
            <person name="Kim D.H."/>
            <person name="Kang K."/>
            <person name="Ahn T.Y."/>
        </authorList>
    </citation>
    <scope>NUCLEOTIDE SEQUENCE [LARGE SCALE GENOMIC DNA]</scope>
    <source>
        <strain evidence="3 4">JCM30602</strain>
    </source>
</reference>
<dbReference type="InterPro" id="IPR029068">
    <property type="entry name" value="Glyas_Bleomycin-R_OHBP_Dase"/>
</dbReference>
<feature type="domain" description="Glyoxalase-like" evidence="2">
    <location>
        <begin position="42"/>
        <end position="215"/>
    </location>
</feature>
<dbReference type="PANTHER" id="PTHR40265">
    <property type="entry name" value="BLL2707 PROTEIN"/>
    <property type="match status" value="1"/>
</dbReference>
<dbReference type="EMBL" id="SMSJ01000008">
    <property type="protein sequence ID" value="TDH62895.1"/>
    <property type="molecule type" value="Genomic_DNA"/>
</dbReference>
<dbReference type="Pfam" id="PF13468">
    <property type="entry name" value="Glyoxalase_3"/>
    <property type="match status" value="1"/>
</dbReference>
<dbReference type="InterPro" id="IPR025870">
    <property type="entry name" value="Glyoxalase-like_dom"/>
</dbReference>
<dbReference type="AlphaFoldDB" id="A0A4V3AAE8"/>
<dbReference type="OrthoDB" id="8451710at2"/>
<evidence type="ECO:0000313" key="4">
    <source>
        <dbReference type="Proteomes" id="UP000295096"/>
    </source>
</evidence>
<dbReference type="Gene3D" id="3.10.180.10">
    <property type="entry name" value="2,3-Dihydroxybiphenyl 1,2-Dioxygenase, domain 1"/>
    <property type="match status" value="1"/>
</dbReference>
<proteinExistence type="predicted"/>
<evidence type="ECO:0000256" key="1">
    <source>
        <dbReference type="SAM" id="MobiDB-lite"/>
    </source>
</evidence>